<dbReference type="SUPFAM" id="SSF51445">
    <property type="entry name" value="(Trans)glycosidases"/>
    <property type="match status" value="1"/>
</dbReference>
<evidence type="ECO:0000256" key="3">
    <source>
        <dbReference type="ARBA" id="ARBA00012663"/>
    </source>
</evidence>
<evidence type="ECO:0000313" key="8">
    <source>
        <dbReference type="Proteomes" id="UP000018680"/>
    </source>
</evidence>
<dbReference type="PANTHER" id="PTHR30480:SF13">
    <property type="entry name" value="BETA-HEXOSAMINIDASE"/>
    <property type="match status" value="1"/>
</dbReference>
<dbReference type="InterPro" id="IPR036962">
    <property type="entry name" value="Glyco_hydro_3_N_sf"/>
</dbReference>
<comment type="similarity">
    <text evidence="2">Belongs to the glycosyl hydrolase 3 family.</text>
</comment>
<dbReference type="AlphaFoldDB" id="V5WCI0"/>
<comment type="catalytic activity">
    <reaction evidence="1">
        <text>Hydrolysis of terminal non-reducing N-acetyl-D-hexosamine residues in N-acetyl-beta-D-hexosaminides.</text>
        <dbReference type="EC" id="3.2.1.52"/>
    </reaction>
</comment>
<evidence type="ECO:0000256" key="1">
    <source>
        <dbReference type="ARBA" id="ARBA00001231"/>
    </source>
</evidence>
<name>V5WCI0_9SPIO</name>
<keyword evidence="5 7" id="KW-0326">Glycosidase</keyword>
<dbReference type="Proteomes" id="UP000018680">
    <property type="component" value="Chromosome"/>
</dbReference>
<dbReference type="HOGENOM" id="CLU_008392_0_2_12"/>
<dbReference type="EC" id="3.2.1.52" evidence="3"/>
<evidence type="ECO:0000256" key="2">
    <source>
        <dbReference type="ARBA" id="ARBA00005336"/>
    </source>
</evidence>
<organism evidence="7 8">
    <name type="scientific">Salinispira pacifica</name>
    <dbReference type="NCBI Taxonomy" id="1307761"/>
    <lineage>
        <taxon>Bacteria</taxon>
        <taxon>Pseudomonadati</taxon>
        <taxon>Spirochaetota</taxon>
        <taxon>Spirochaetia</taxon>
        <taxon>Spirochaetales</taxon>
        <taxon>Spirochaetaceae</taxon>
        <taxon>Salinispira</taxon>
    </lineage>
</organism>
<dbReference type="eggNOG" id="COG1472">
    <property type="taxonomic scope" value="Bacteria"/>
</dbReference>
<dbReference type="GO" id="GO:0004563">
    <property type="term" value="F:beta-N-acetylhexosaminidase activity"/>
    <property type="evidence" value="ECO:0007669"/>
    <property type="project" value="UniProtKB-EC"/>
</dbReference>
<dbReference type="OrthoDB" id="9805821at2"/>
<dbReference type="GO" id="GO:0005975">
    <property type="term" value="P:carbohydrate metabolic process"/>
    <property type="evidence" value="ECO:0007669"/>
    <property type="project" value="InterPro"/>
</dbReference>
<evidence type="ECO:0000259" key="6">
    <source>
        <dbReference type="Pfam" id="PF00933"/>
    </source>
</evidence>
<evidence type="ECO:0000256" key="4">
    <source>
        <dbReference type="ARBA" id="ARBA00022801"/>
    </source>
</evidence>
<dbReference type="Pfam" id="PF00933">
    <property type="entry name" value="Glyco_hydro_3"/>
    <property type="match status" value="1"/>
</dbReference>
<dbReference type="PATRIC" id="fig|1307761.3.peg.41"/>
<dbReference type="GO" id="GO:0009254">
    <property type="term" value="P:peptidoglycan turnover"/>
    <property type="evidence" value="ECO:0007669"/>
    <property type="project" value="TreeGrafter"/>
</dbReference>
<dbReference type="InterPro" id="IPR001764">
    <property type="entry name" value="Glyco_hydro_3_N"/>
</dbReference>
<proteinExistence type="inferred from homology"/>
<dbReference type="Gene3D" id="3.20.20.300">
    <property type="entry name" value="Glycoside hydrolase, family 3, N-terminal domain"/>
    <property type="match status" value="1"/>
</dbReference>
<sequence>MKALRSLTKLLGVSLLIVALYAALINSSCGGRAAEENRTDSPTEGGESAFPAYSDPAWRILSEMSLDEKIGQLLLVQLRYDTRGQGLLELGEAEKALLGDLAPGGVILFRENMDETEQLVNLNRGIIQHSSYPPFIAADEEGGLVRRLPRSGKIPVTPVPSAEEIARHGTEHLRRLYGILARELRVLGFNMNFAPVADIQSDPDNELVATRSFGTTPEEVIPYIRSAVEALQEQGVISVLKHFPGHGESSGDSHYEVISLPFNLDRLREVELKPFQAGILAGALGIMTAHLYFPEIEPRNIPASLSPVFNRDLLRQEMGFNGIIITDALEMQGLRAVDSPEEAGVMAIEAGSDMLLIPPSPYAQRDAIRTAVIRREISPRRLDEAVHRIISVKITQGIWYNQDMPDLQKARNLLGREGEPQN</sequence>
<protein>
    <recommendedName>
        <fullName evidence="3">beta-N-acetylhexosaminidase</fullName>
        <ecNumber evidence="3">3.2.1.52</ecNumber>
    </recommendedName>
</protein>
<keyword evidence="4 7" id="KW-0378">Hydrolase</keyword>
<accession>V5WCI0</accession>
<keyword evidence="8" id="KW-1185">Reference proteome</keyword>
<evidence type="ECO:0000256" key="5">
    <source>
        <dbReference type="ARBA" id="ARBA00023295"/>
    </source>
</evidence>
<dbReference type="STRING" id="1307761.L21SP2_0041"/>
<dbReference type="RefSeq" id="WP_024266420.1">
    <property type="nucleotide sequence ID" value="NC_023035.1"/>
</dbReference>
<dbReference type="PANTHER" id="PTHR30480">
    <property type="entry name" value="BETA-HEXOSAMINIDASE-RELATED"/>
    <property type="match status" value="1"/>
</dbReference>
<dbReference type="KEGG" id="slr:L21SP2_0041"/>
<dbReference type="InterPro" id="IPR017853">
    <property type="entry name" value="GH"/>
</dbReference>
<dbReference type="EMBL" id="CP006939">
    <property type="protein sequence ID" value="AHC13487.1"/>
    <property type="molecule type" value="Genomic_DNA"/>
</dbReference>
<gene>
    <name evidence="7" type="ORF">L21SP2_0041</name>
</gene>
<feature type="domain" description="Glycoside hydrolase family 3 N-terminal" evidence="6">
    <location>
        <begin position="66"/>
        <end position="392"/>
    </location>
</feature>
<dbReference type="InterPro" id="IPR050226">
    <property type="entry name" value="NagZ_Beta-hexosaminidase"/>
</dbReference>
<evidence type="ECO:0000313" key="7">
    <source>
        <dbReference type="EMBL" id="AHC13487.1"/>
    </source>
</evidence>
<reference evidence="7 8" key="1">
    <citation type="journal article" date="2015" name="Stand. Genomic Sci.">
        <title>Complete genome sequence and description of Salinispira pacifica gen. nov., sp. nov., a novel spirochaete isolated form a hypersaline microbial mat.</title>
        <authorList>
            <person name="Ben Hania W."/>
            <person name="Joseph M."/>
            <person name="Schumann P."/>
            <person name="Bunk B."/>
            <person name="Fiebig A."/>
            <person name="Sproer C."/>
            <person name="Klenk H.P."/>
            <person name="Fardeau M.L."/>
            <person name="Spring S."/>
        </authorList>
    </citation>
    <scope>NUCLEOTIDE SEQUENCE [LARGE SCALE GENOMIC DNA]</scope>
    <source>
        <strain evidence="7 8">L21-RPul-D2</strain>
    </source>
</reference>